<evidence type="ECO:0000313" key="4">
    <source>
        <dbReference type="Proteomes" id="UP000239273"/>
    </source>
</evidence>
<dbReference type="Proteomes" id="UP001156660">
    <property type="component" value="Unassembled WGS sequence"/>
</dbReference>
<dbReference type="Proteomes" id="UP000239273">
    <property type="component" value="Unassembled WGS sequence"/>
</dbReference>
<evidence type="ECO:0000259" key="1">
    <source>
        <dbReference type="PROSITE" id="PS50943"/>
    </source>
</evidence>
<reference evidence="2" key="4">
    <citation type="submission" date="2023-01" db="EMBL/GenBank/DDBJ databases">
        <title>Draft genome sequence of Aliivibrio sifiae strain NBRC 105001.</title>
        <authorList>
            <person name="Sun Q."/>
            <person name="Mori K."/>
        </authorList>
    </citation>
    <scope>NUCLEOTIDE SEQUENCE</scope>
    <source>
        <strain evidence="2">NBRC 105001</strain>
    </source>
</reference>
<proteinExistence type="predicted"/>
<dbReference type="EMBL" id="BSOU01000001">
    <property type="protein sequence ID" value="GLR73144.1"/>
    <property type="molecule type" value="Genomic_DNA"/>
</dbReference>
<dbReference type="RefSeq" id="WP_060993012.1">
    <property type="nucleotide sequence ID" value="NZ_BSOU01000001.1"/>
</dbReference>
<reference evidence="3 4" key="2">
    <citation type="submission" date="2016-12" db="EMBL/GenBank/DDBJ databases">
        <title>Diversity of luminous bacteria.</title>
        <authorList>
            <person name="Yoshizawa S."/>
            <person name="Kogure K."/>
        </authorList>
    </citation>
    <scope>NUCLEOTIDE SEQUENCE [LARGE SCALE GENOMIC DNA]</scope>
    <source>
        <strain evidence="3 4">NBRC 105001</strain>
    </source>
</reference>
<dbReference type="InterPro" id="IPR010982">
    <property type="entry name" value="Lambda_DNA-bd_dom_sf"/>
</dbReference>
<dbReference type="SUPFAM" id="SSF47413">
    <property type="entry name" value="lambda repressor-like DNA-binding domains"/>
    <property type="match status" value="1"/>
</dbReference>
<reference evidence="5" key="3">
    <citation type="journal article" date="2019" name="Int. J. Syst. Evol. Microbiol.">
        <title>The Global Catalogue of Microorganisms (GCM) 10K type strain sequencing project: providing services to taxonomists for standard genome sequencing and annotation.</title>
        <authorList>
            <consortium name="The Broad Institute Genomics Platform"/>
            <consortium name="The Broad Institute Genome Sequencing Center for Infectious Disease"/>
            <person name="Wu L."/>
            <person name="Ma J."/>
        </authorList>
    </citation>
    <scope>NUCLEOTIDE SEQUENCE [LARGE SCALE GENOMIC DNA]</scope>
    <source>
        <strain evidence="5">NBRC 105001</strain>
    </source>
</reference>
<evidence type="ECO:0000313" key="3">
    <source>
        <dbReference type="EMBL" id="PQJ87543.1"/>
    </source>
</evidence>
<evidence type="ECO:0000313" key="5">
    <source>
        <dbReference type="Proteomes" id="UP001156660"/>
    </source>
</evidence>
<dbReference type="PROSITE" id="PS50943">
    <property type="entry name" value="HTH_CROC1"/>
    <property type="match status" value="1"/>
</dbReference>
<sequence length="262" mass="30514">MGFCASLLLNALRVKLKENNLTYNELSLKVNVPISTLKRHFHSNSIGIDKLMEYATVLNTNIEELSQIARDIHNREEGTRTEVLDEVFFNHPYLYDFFYEVHVKGRSVDEVAKESELSEQSIYIYLRSLEILGLLELRSDGVPCFLTPPYYTFFEGSKLDELFTEKLRLEVLSQNYRPEVGMSRVCLTQEQIDQISEMIYEKTQHFHFQNKESKESELIRKNILLSVTDGNYIHLSNGLVNIESTLLKEIYETVNNDEVKLI</sequence>
<gene>
    <name evidence="3" type="ORF">BTO23_15670</name>
    <name evidence="2" type="ORF">GCM10007855_00170</name>
</gene>
<organism evidence="3 4">
    <name type="scientific">Aliivibrio sifiae</name>
    <dbReference type="NCBI Taxonomy" id="566293"/>
    <lineage>
        <taxon>Bacteria</taxon>
        <taxon>Pseudomonadati</taxon>
        <taxon>Pseudomonadota</taxon>
        <taxon>Gammaproteobacteria</taxon>
        <taxon>Vibrionales</taxon>
        <taxon>Vibrionaceae</taxon>
        <taxon>Aliivibrio</taxon>
    </lineage>
</organism>
<evidence type="ECO:0000313" key="2">
    <source>
        <dbReference type="EMBL" id="GLR73144.1"/>
    </source>
</evidence>
<dbReference type="CDD" id="cd00093">
    <property type="entry name" value="HTH_XRE"/>
    <property type="match status" value="1"/>
</dbReference>
<dbReference type="InterPro" id="IPR001387">
    <property type="entry name" value="Cro/C1-type_HTH"/>
</dbReference>
<dbReference type="SMART" id="SM00530">
    <property type="entry name" value="HTH_XRE"/>
    <property type="match status" value="1"/>
</dbReference>
<comment type="caution">
    <text evidence="3">The sequence shown here is derived from an EMBL/GenBank/DDBJ whole genome shotgun (WGS) entry which is preliminary data.</text>
</comment>
<reference evidence="2" key="1">
    <citation type="journal article" date="2014" name="Int. J. Syst. Evol. Microbiol.">
        <title>Complete genome of a new Firmicutes species belonging to the dominant human colonic microbiota ('Ruminococcus bicirculans') reveals two chromosomes and a selective capacity to utilize plant glucans.</title>
        <authorList>
            <consortium name="NISC Comparative Sequencing Program"/>
            <person name="Wegmann U."/>
            <person name="Louis P."/>
            <person name="Goesmann A."/>
            <person name="Henrissat B."/>
            <person name="Duncan S.H."/>
            <person name="Flint H.J."/>
        </authorList>
    </citation>
    <scope>NUCLEOTIDE SEQUENCE</scope>
    <source>
        <strain evidence="2">NBRC 105001</strain>
    </source>
</reference>
<dbReference type="OrthoDB" id="5811736at2"/>
<dbReference type="AlphaFoldDB" id="A0A2S7X849"/>
<keyword evidence="5" id="KW-1185">Reference proteome</keyword>
<name>A0A2S7X849_9GAMM</name>
<dbReference type="GO" id="GO:0003677">
    <property type="term" value="F:DNA binding"/>
    <property type="evidence" value="ECO:0007669"/>
    <property type="project" value="InterPro"/>
</dbReference>
<protein>
    <submittedName>
        <fullName evidence="3">Transcriptional regulator</fullName>
    </submittedName>
</protein>
<dbReference type="EMBL" id="MSCP01000002">
    <property type="protein sequence ID" value="PQJ87543.1"/>
    <property type="molecule type" value="Genomic_DNA"/>
</dbReference>
<accession>A0A2S7X849</accession>
<feature type="domain" description="HTH cro/C1-type" evidence="1">
    <location>
        <begin position="12"/>
        <end position="65"/>
    </location>
</feature>